<dbReference type="EMBL" id="VJMH01005218">
    <property type="protein sequence ID" value="KAF0698829.1"/>
    <property type="molecule type" value="Genomic_DNA"/>
</dbReference>
<dbReference type="SUPFAM" id="SSF51905">
    <property type="entry name" value="FAD/NAD(P)-binding domain"/>
    <property type="match status" value="2"/>
</dbReference>
<feature type="chain" id="PRO_5036116153" evidence="2">
    <location>
        <begin position="19"/>
        <end position="1020"/>
    </location>
</feature>
<dbReference type="InterPro" id="IPR050464">
    <property type="entry name" value="Zeta_carotene_desat/Oxidored"/>
</dbReference>
<dbReference type="Gene3D" id="2.40.400.10">
    <property type="entry name" value="Acetoacetate decarboxylase-like"/>
    <property type="match status" value="1"/>
</dbReference>
<reference evidence="3" key="2">
    <citation type="submission" date="2019-06" db="EMBL/GenBank/DDBJ databases">
        <title>Genomics analysis of Aphanomyces spp. identifies a new class of oomycete effector associated with host adaptation.</title>
        <authorList>
            <person name="Gaulin E."/>
        </authorList>
    </citation>
    <scope>NUCLEOTIDE SEQUENCE</scope>
    <source>
        <strain evidence="3">CBS 578.67</strain>
    </source>
</reference>
<dbReference type="InterPro" id="IPR023375">
    <property type="entry name" value="ADC_dom_sf"/>
</dbReference>
<dbReference type="Gene3D" id="1.10.405.20">
    <property type="match status" value="1"/>
</dbReference>
<dbReference type="GO" id="GO:0016491">
    <property type="term" value="F:oxidoreductase activity"/>
    <property type="evidence" value="ECO:0007669"/>
    <property type="project" value="TreeGrafter"/>
</dbReference>
<evidence type="ECO:0000256" key="2">
    <source>
        <dbReference type="SAM" id="SignalP"/>
    </source>
</evidence>
<dbReference type="Proteomes" id="UP000332933">
    <property type="component" value="Unassembled WGS sequence"/>
</dbReference>
<protein>
    <submittedName>
        <fullName evidence="4">Aste57867_10578 protein</fullName>
    </submittedName>
</protein>
<feature type="signal peptide" evidence="2">
    <location>
        <begin position="1"/>
        <end position="18"/>
    </location>
</feature>
<dbReference type="Gene3D" id="3.50.50.60">
    <property type="entry name" value="FAD/NAD(P)-binding domain"/>
    <property type="match status" value="1"/>
</dbReference>
<dbReference type="PANTHER" id="PTHR42923">
    <property type="entry name" value="PROTOPORPHYRINOGEN OXIDASE"/>
    <property type="match status" value="1"/>
</dbReference>
<evidence type="ECO:0000256" key="1">
    <source>
        <dbReference type="SAM" id="MobiDB-lite"/>
    </source>
</evidence>
<sequence length="1020" mass="113161">MRLSSLALLVIVVKMTTGDKPPPPAGSLKKHRVAIIGGGLGGLAAAWALTNDANQQAVDVTVYQMGWRLGGKCATGRDRAHHDRAYEHGLHVFSGFYDQAFTMLREVYAELDRDPVTHPLASIDRAFVKAPPVLDMTESAPYNSSWRVALPHNNGQPGQPTPAPLGDKIAVATRLTVASGILTAFDSFYGFVAADAVLHFASAPVVTAINGLAAVLQSGNSSVSSNGVGRTLVLGALRASMAAVRTVAAIPFVWNVPGLRRSLIALDAVLALERAAVRDRVAEQGRFDHVAHFDLMDWLVDRGGMTLGRRLPVFDMLYEAAFAFPSGDRARRALDAAAGFKILSHIVVGYRGALLYKMTTGMAETVVQPLYEVLVRRGVRFEFFHRARRLGLASNATVVDEIEFDVQATVQGHVYTPTYNVKGVDVWPSEPFYDQLVEGEALKRINLEGDDQPRAPRQRILQRGRDFDDVVVATSIEPLRWIAADLIDTSPAWRNMVDRLPTVATVAAQFWVRTTCPTPRDAPAMTMDLTPPFESVMAMHDTLQFESWPTHNAPTRLYYTCGVLPDEHARNHSWLFKQAKQWWLAHANRLLVIERQNETWRHLYVERNDTQTLDDALRQQYIAMNVDASDRYVLSVPGTAQYRLDGTATGFANVFLAGDFTKTSWNLGCAEMAIESGLAVGRTLRRRVSDARPQGSTSRRAQLPHDRAKATTHQPRRYWNSLGSHDAAFGRPDARVAQHGNTTFFVVPVTNPARLQAEVDGLNDAAGLQGRHRYRAVSGYVAVAYADYPVGQVTGQVENVSERVLAVFVPVMRGSWSMPMAIEIPFIAVDNPISFAIGRDLFGYPKILGQFHLDENDGVRVDVFGATALDPNYSWRRLLEIETTHHRDDAKCVRPTAMGATMTDMLTAMNASWPFSSWRECFNPQRQVVLCLRVPMIFLRQTRDLTSPHHAAWSELVDGSIDVGFEQVTTFDPKAYRLRWSHVESLPVAQRLGFDEISTPILVFRVQGSNWIVPPRLVND</sequence>
<evidence type="ECO:0000313" key="5">
    <source>
        <dbReference type="Proteomes" id="UP000332933"/>
    </source>
</evidence>
<dbReference type="PANTHER" id="PTHR42923:SF46">
    <property type="entry name" value="AMINE OXIDASE"/>
    <property type="match status" value="1"/>
</dbReference>
<evidence type="ECO:0000313" key="4">
    <source>
        <dbReference type="EMBL" id="VFT87451.1"/>
    </source>
</evidence>
<keyword evidence="2" id="KW-0732">Signal</keyword>
<accession>A0A485KRB4</accession>
<evidence type="ECO:0000313" key="3">
    <source>
        <dbReference type="EMBL" id="KAF0698829.1"/>
    </source>
</evidence>
<dbReference type="SUPFAM" id="SSF160104">
    <property type="entry name" value="Acetoacetate decarboxylase-like"/>
    <property type="match status" value="1"/>
</dbReference>
<dbReference type="EMBL" id="CAADRA010005239">
    <property type="protein sequence ID" value="VFT87451.1"/>
    <property type="molecule type" value="Genomic_DNA"/>
</dbReference>
<gene>
    <name evidence="4" type="primary">Aste57867_10578</name>
    <name evidence="3" type="ORF">As57867_010538</name>
    <name evidence="4" type="ORF">ASTE57867_10578</name>
</gene>
<dbReference type="AlphaFoldDB" id="A0A485KRB4"/>
<organism evidence="4 5">
    <name type="scientific">Aphanomyces stellatus</name>
    <dbReference type="NCBI Taxonomy" id="120398"/>
    <lineage>
        <taxon>Eukaryota</taxon>
        <taxon>Sar</taxon>
        <taxon>Stramenopiles</taxon>
        <taxon>Oomycota</taxon>
        <taxon>Saprolegniomycetes</taxon>
        <taxon>Saprolegniales</taxon>
        <taxon>Verrucalvaceae</taxon>
        <taxon>Aphanomyces</taxon>
    </lineage>
</organism>
<dbReference type="InterPro" id="IPR036188">
    <property type="entry name" value="FAD/NAD-bd_sf"/>
</dbReference>
<reference evidence="4 5" key="1">
    <citation type="submission" date="2019-03" db="EMBL/GenBank/DDBJ databases">
        <authorList>
            <person name="Gaulin E."/>
            <person name="Dumas B."/>
        </authorList>
    </citation>
    <scope>NUCLEOTIDE SEQUENCE [LARGE SCALE GENOMIC DNA]</scope>
    <source>
        <strain evidence="4">CBS 568.67</strain>
    </source>
</reference>
<keyword evidence="5" id="KW-1185">Reference proteome</keyword>
<feature type="region of interest" description="Disordered" evidence="1">
    <location>
        <begin position="685"/>
        <end position="713"/>
    </location>
</feature>
<dbReference type="Pfam" id="PF13450">
    <property type="entry name" value="NAD_binding_8"/>
    <property type="match status" value="1"/>
</dbReference>
<name>A0A485KRB4_9STRA</name>
<proteinExistence type="predicted"/>